<dbReference type="FunFam" id="1.10.3810.10:FF:000003">
    <property type="entry name" value="Penicillin-binding protein 1a"/>
    <property type="match status" value="1"/>
</dbReference>
<evidence type="ECO:0000256" key="24">
    <source>
        <dbReference type="ARBA" id="ARBA00034000"/>
    </source>
</evidence>
<keyword evidence="21" id="KW-0046">Antibiotic resistance</keyword>
<comment type="similarity">
    <text evidence="5">In the N-terminal section; belongs to the glycosyltransferase 51 family.</text>
</comment>
<evidence type="ECO:0000256" key="16">
    <source>
        <dbReference type="ARBA" id="ARBA00022960"/>
    </source>
</evidence>
<comment type="catalytic activity">
    <reaction evidence="26">
        <text>[GlcNAc-(1-&gt;4)-Mur2Ac(oyl-L-Ala-gamma-D-Glu-L-Lys-D-Ala-D-Ala)](n)-di-trans,octa-cis-undecaprenyl diphosphate + beta-D-GlcNAc-(1-&gt;4)-Mur2Ac(oyl-L-Ala-gamma-D-Glu-L-Lys-D-Ala-D-Ala)-di-trans,octa-cis-undecaprenyl diphosphate = [GlcNAc-(1-&gt;4)-Mur2Ac(oyl-L-Ala-gamma-D-Glu-L-Lys-D-Ala-D-Ala)](n+1)-di-trans,octa-cis-undecaprenyl diphosphate + di-trans,octa-cis-undecaprenyl diphosphate + H(+)</text>
        <dbReference type="Rhea" id="RHEA:23708"/>
        <dbReference type="Rhea" id="RHEA-COMP:9602"/>
        <dbReference type="Rhea" id="RHEA-COMP:9603"/>
        <dbReference type="ChEBI" id="CHEBI:15378"/>
        <dbReference type="ChEBI" id="CHEBI:58405"/>
        <dbReference type="ChEBI" id="CHEBI:60033"/>
        <dbReference type="ChEBI" id="CHEBI:78435"/>
        <dbReference type="EC" id="2.4.99.28"/>
    </reaction>
</comment>
<keyword evidence="9" id="KW-0997">Cell inner membrane</keyword>
<dbReference type="InterPro" id="IPR001264">
    <property type="entry name" value="Glyco_trans_51"/>
</dbReference>
<keyword evidence="11" id="KW-0645">Protease</keyword>
<evidence type="ECO:0000256" key="25">
    <source>
        <dbReference type="ARBA" id="ARBA00044770"/>
    </source>
</evidence>
<dbReference type="SUPFAM" id="SSF56601">
    <property type="entry name" value="beta-lactamase/transpeptidase-like"/>
    <property type="match status" value="1"/>
</dbReference>
<evidence type="ECO:0000313" key="33">
    <source>
        <dbReference type="EMBL" id="EAR10986.1"/>
    </source>
</evidence>
<keyword evidence="13" id="KW-0808">Transferase</keyword>
<dbReference type="PANTHER" id="PTHR32282">
    <property type="entry name" value="BINDING PROTEIN TRANSPEPTIDASE, PUTATIVE-RELATED"/>
    <property type="match status" value="1"/>
</dbReference>
<dbReference type="Pfam" id="PF00912">
    <property type="entry name" value="Transgly"/>
    <property type="match status" value="1"/>
</dbReference>
<comment type="function">
    <text evidence="1">Cell wall formation. Synthesis of cross-linked peptidoglycan from the lipid intermediates. The enzyme has a penicillin-insensitive transglycosylase N-terminal domain (formation of linear glycan strands) and a penicillin-sensitive transpeptidase C-terminal domain (cross-linking of the peptide subunits).</text>
</comment>
<keyword evidence="12" id="KW-0328">Glycosyltransferase</keyword>
<comment type="caution">
    <text evidence="33">The sequence shown here is derived from an EMBL/GenBank/DDBJ whole genome shotgun (WGS) entry which is preliminary data.</text>
</comment>
<evidence type="ECO:0000256" key="18">
    <source>
        <dbReference type="ARBA" id="ARBA00022984"/>
    </source>
</evidence>
<dbReference type="GO" id="GO:0009252">
    <property type="term" value="P:peptidoglycan biosynthetic process"/>
    <property type="evidence" value="ECO:0007669"/>
    <property type="project" value="UniProtKB-UniPathway"/>
</dbReference>
<dbReference type="Pfam" id="PF17092">
    <property type="entry name" value="PCB_OB"/>
    <property type="match status" value="1"/>
</dbReference>
<evidence type="ECO:0000256" key="5">
    <source>
        <dbReference type="ARBA" id="ARBA00007739"/>
    </source>
</evidence>
<dbReference type="GO" id="GO:0005886">
    <property type="term" value="C:plasma membrane"/>
    <property type="evidence" value="ECO:0007669"/>
    <property type="project" value="UniProtKB-SubCell"/>
</dbReference>
<evidence type="ECO:0000256" key="17">
    <source>
        <dbReference type="ARBA" id="ARBA00022968"/>
    </source>
</evidence>
<dbReference type="InterPro" id="IPR050396">
    <property type="entry name" value="Glycosyltr_51/Transpeptidase"/>
</dbReference>
<dbReference type="UniPathway" id="UPA00219"/>
<dbReference type="GO" id="GO:0030288">
    <property type="term" value="C:outer membrane-bounded periplasmic space"/>
    <property type="evidence" value="ECO:0007669"/>
    <property type="project" value="TreeGrafter"/>
</dbReference>
<dbReference type="HOGENOM" id="CLU_006354_2_4_6"/>
<evidence type="ECO:0000256" key="22">
    <source>
        <dbReference type="ARBA" id="ARBA00023268"/>
    </source>
</evidence>
<dbReference type="GO" id="GO:0008955">
    <property type="term" value="F:peptidoglycan glycosyltransferase activity"/>
    <property type="evidence" value="ECO:0007669"/>
    <property type="project" value="UniProtKB-EC"/>
</dbReference>
<dbReference type="SUPFAM" id="SSF53955">
    <property type="entry name" value="Lysozyme-like"/>
    <property type="match status" value="1"/>
</dbReference>
<dbReference type="InterPro" id="IPR001460">
    <property type="entry name" value="PCN-bd_Tpept"/>
</dbReference>
<dbReference type="GO" id="GO:0006508">
    <property type="term" value="P:proteolysis"/>
    <property type="evidence" value="ECO:0007669"/>
    <property type="project" value="UniProtKB-KW"/>
</dbReference>
<evidence type="ECO:0000256" key="13">
    <source>
        <dbReference type="ARBA" id="ARBA00022679"/>
    </source>
</evidence>
<evidence type="ECO:0000256" key="21">
    <source>
        <dbReference type="ARBA" id="ARBA00023251"/>
    </source>
</evidence>
<evidence type="ECO:0000256" key="7">
    <source>
        <dbReference type="ARBA" id="ARBA00018638"/>
    </source>
</evidence>
<evidence type="ECO:0000256" key="9">
    <source>
        <dbReference type="ARBA" id="ARBA00022519"/>
    </source>
</evidence>
<dbReference type="InterPro" id="IPR012338">
    <property type="entry name" value="Beta-lactam/transpept-like"/>
</dbReference>
<evidence type="ECO:0000256" key="1">
    <source>
        <dbReference type="ARBA" id="ARBA00002624"/>
    </source>
</evidence>
<evidence type="ECO:0000256" key="27">
    <source>
        <dbReference type="ARBA" id="ARBA00060592"/>
    </source>
</evidence>
<evidence type="ECO:0000256" key="11">
    <source>
        <dbReference type="ARBA" id="ARBA00022670"/>
    </source>
</evidence>
<keyword evidence="34" id="KW-1185">Reference proteome</keyword>
<comment type="similarity">
    <text evidence="4">In the C-terminal section; belongs to the transpeptidase family.</text>
</comment>
<dbReference type="Proteomes" id="UP000005953">
    <property type="component" value="Unassembled WGS sequence"/>
</dbReference>
<evidence type="ECO:0000256" key="12">
    <source>
        <dbReference type="ARBA" id="ARBA00022676"/>
    </source>
</evidence>
<evidence type="ECO:0000256" key="19">
    <source>
        <dbReference type="ARBA" id="ARBA00022989"/>
    </source>
</evidence>
<dbReference type="Gene3D" id="3.40.710.10">
    <property type="entry name" value="DD-peptidase/beta-lactamase superfamily"/>
    <property type="match status" value="2"/>
</dbReference>
<evidence type="ECO:0000256" key="28">
    <source>
        <dbReference type="SAM" id="MobiDB-lite"/>
    </source>
</evidence>
<evidence type="ECO:0000256" key="20">
    <source>
        <dbReference type="ARBA" id="ARBA00023136"/>
    </source>
</evidence>
<keyword evidence="20 29" id="KW-0472">Membrane</keyword>
<keyword evidence="10" id="KW-0121">Carboxypeptidase</keyword>
<dbReference type="InterPro" id="IPR036950">
    <property type="entry name" value="PBP_transglycosylase"/>
</dbReference>
<keyword evidence="23" id="KW-0961">Cell wall biogenesis/degradation</keyword>
<keyword evidence="14 29" id="KW-0812">Transmembrane</keyword>
<evidence type="ECO:0000313" key="34">
    <source>
        <dbReference type="Proteomes" id="UP000005953"/>
    </source>
</evidence>
<sequence length="843" mass="92596">MKFAAKTIRFLLWSAFAGICGLVLISASLYLYLSPALPDVQTLKDFKLQTPMRIISADNKLIAEYGEKRRAPLRYEQIPTQFVQALVAIEDKRFEHHHGVDPIRLTRVIIDTIVTGDKEGPGGSTLTQQVARNYFLTQQKTFTRKFTEILLALKMESELSKPEIFELYVNKHFLGYRSYGIQAAATVYYGRDLNDLTLPELAMIAGLHQAPSGANPISNPSRALKRRNTVLWFMRDNGFITDVEYQAAIATPLTASYHGNNPDIEAYYLAEMVRAQMIDQFGEGAYNDGYTVYTTINSELQAAATRGVRKTLIEYSQRHGYLGAEQHLVGEGHDPHSQLMSQLEQLNDIPEFGGLPPALVVQGNQDGLTIIVKGERDPITLPIDSIAWARERITVDDLGPEISHAYQVAVPGDVVRVQKSSDNQWQLAQIPRAQGALVALSPNDGGVQALVGGFDFILNKYNRAVQSSRQPGSVFKPFIYSAALDKGFTPATIVNDAPIVRGDSALEDVWRPKNSGDRYLGPIPLRQALYQSRNLSGIRVLDSIGINYTRDYLQRFGFERDKLANDMTLVLGSTVMPPIQIAQGYAIFANGGYQVEPYFIDRIEDKDGNILFEADPAVVCKGCPDVPSLFDNPDAVETTAIDIQPLALNIENGLDDGTSQPSAPRYAKQVLSPQTAFLMDSMLRDVVQRGTGRAAANAINRNDLAGKTGTTNDAVDAWFSGYNGDIVASTWVGFDSNASLGAREFGGKAALPAWIEFMRTALAGKPENTQSQPVGIVQVRIDPETGLLASQSTSNARFEYFREENVPSEFSSETTTIDFSADPSLSATPENTGGGDTTLESLF</sequence>
<keyword evidence="18" id="KW-0573">Peptidoglycan synthesis</keyword>
<dbReference type="GO" id="GO:0008360">
    <property type="term" value="P:regulation of cell shape"/>
    <property type="evidence" value="ECO:0007669"/>
    <property type="project" value="UniProtKB-KW"/>
</dbReference>
<evidence type="ECO:0000259" key="31">
    <source>
        <dbReference type="Pfam" id="PF00912"/>
    </source>
</evidence>
<keyword evidence="15" id="KW-0378">Hydrolase</keyword>
<name>A4BAN0_9GAMM</name>
<dbReference type="InterPro" id="IPR031376">
    <property type="entry name" value="PCB_OB"/>
</dbReference>
<dbReference type="AlphaFoldDB" id="A4BAN0"/>
<comment type="catalytic activity">
    <reaction evidence="24">
        <text>Preferential cleavage: (Ac)2-L-Lys-D-Ala-|-D-Ala. Also transpeptidation of peptidyl-alanyl moieties that are N-acyl substituents of D-alanine.</text>
        <dbReference type="EC" id="3.4.16.4"/>
    </reaction>
</comment>
<reference evidence="33 34" key="1">
    <citation type="submission" date="2006-02" db="EMBL/GenBank/DDBJ databases">
        <authorList>
            <person name="Pinhassi J."/>
            <person name="Pedros-Alio C."/>
            <person name="Ferriera S."/>
            <person name="Johnson J."/>
            <person name="Kravitz S."/>
            <person name="Halpern A."/>
            <person name="Remington K."/>
            <person name="Beeson K."/>
            <person name="Tran B."/>
            <person name="Rogers Y.-H."/>
            <person name="Friedman R."/>
            <person name="Venter J.C."/>
        </authorList>
    </citation>
    <scope>NUCLEOTIDE SEQUENCE [LARGE SCALE GENOMIC DNA]</scope>
    <source>
        <strain evidence="33 34">MED297</strain>
    </source>
</reference>
<dbReference type="RefSeq" id="WP_008041623.1">
    <property type="nucleotide sequence ID" value="NZ_CH724149.1"/>
</dbReference>
<evidence type="ECO:0000256" key="2">
    <source>
        <dbReference type="ARBA" id="ARBA00004249"/>
    </source>
</evidence>
<evidence type="ECO:0000256" key="4">
    <source>
        <dbReference type="ARBA" id="ARBA00007090"/>
    </source>
</evidence>
<organism evidence="33 34">
    <name type="scientific">Reinekea blandensis MED297</name>
    <dbReference type="NCBI Taxonomy" id="314283"/>
    <lineage>
        <taxon>Bacteria</taxon>
        <taxon>Pseudomonadati</taxon>
        <taxon>Pseudomonadota</taxon>
        <taxon>Gammaproteobacteria</taxon>
        <taxon>Oceanospirillales</taxon>
        <taxon>Saccharospirillaceae</taxon>
        <taxon>Reinekea</taxon>
    </lineage>
</organism>
<evidence type="ECO:0000256" key="23">
    <source>
        <dbReference type="ARBA" id="ARBA00023316"/>
    </source>
</evidence>
<evidence type="ECO:0000256" key="29">
    <source>
        <dbReference type="SAM" id="Phobius"/>
    </source>
</evidence>
<evidence type="ECO:0000256" key="6">
    <source>
        <dbReference type="ARBA" id="ARBA00012448"/>
    </source>
</evidence>
<evidence type="ECO:0000256" key="8">
    <source>
        <dbReference type="ARBA" id="ARBA00022475"/>
    </source>
</evidence>
<feature type="domain" description="Penicillin-binding protein OB-like" evidence="32">
    <location>
        <begin position="321"/>
        <end position="432"/>
    </location>
</feature>
<dbReference type="InterPro" id="IPR023346">
    <property type="entry name" value="Lysozyme-like_dom_sf"/>
</dbReference>
<feature type="region of interest" description="Disordered" evidence="28">
    <location>
        <begin position="809"/>
        <end position="843"/>
    </location>
</feature>
<dbReference type="EMBL" id="AAOE01000002">
    <property type="protein sequence ID" value="EAR10986.1"/>
    <property type="molecule type" value="Genomic_DNA"/>
</dbReference>
<keyword evidence="16" id="KW-0133">Cell shape</keyword>
<dbReference type="EC" id="2.4.99.28" evidence="25"/>
<keyword evidence="22" id="KW-0511">Multifunctional enzyme</keyword>
<evidence type="ECO:0000256" key="3">
    <source>
        <dbReference type="ARBA" id="ARBA00004752"/>
    </source>
</evidence>
<comment type="pathway">
    <text evidence="27">Glycan biosynthesis.</text>
</comment>
<dbReference type="PANTHER" id="PTHR32282:SF27">
    <property type="entry name" value="PENICILLIN-BINDING PROTEIN 1A"/>
    <property type="match status" value="1"/>
</dbReference>
<feature type="domain" description="Glycosyl transferase family 51" evidence="31">
    <location>
        <begin position="59"/>
        <end position="232"/>
    </location>
</feature>
<dbReference type="STRING" id="314283.MED297_10761"/>
<keyword evidence="17" id="KW-0735">Signal-anchor</keyword>
<evidence type="ECO:0000259" key="32">
    <source>
        <dbReference type="Pfam" id="PF17092"/>
    </source>
</evidence>
<dbReference type="GO" id="GO:0071555">
    <property type="term" value="P:cell wall organization"/>
    <property type="evidence" value="ECO:0007669"/>
    <property type="project" value="UniProtKB-KW"/>
</dbReference>
<dbReference type="GO" id="GO:0009002">
    <property type="term" value="F:serine-type D-Ala-D-Ala carboxypeptidase activity"/>
    <property type="evidence" value="ECO:0007669"/>
    <property type="project" value="UniProtKB-EC"/>
</dbReference>
<feature type="compositionally biased region" description="Polar residues" evidence="28">
    <location>
        <begin position="809"/>
        <end position="831"/>
    </location>
</feature>
<evidence type="ECO:0000256" key="10">
    <source>
        <dbReference type="ARBA" id="ARBA00022645"/>
    </source>
</evidence>
<evidence type="ECO:0000256" key="14">
    <source>
        <dbReference type="ARBA" id="ARBA00022692"/>
    </source>
</evidence>
<feature type="domain" description="Penicillin-binding protein transpeptidase" evidence="30">
    <location>
        <begin position="435"/>
        <end position="723"/>
    </location>
</feature>
<evidence type="ECO:0000256" key="15">
    <source>
        <dbReference type="ARBA" id="ARBA00022801"/>
    </source>
</evidence>
<feature type="transmembrane region" description="Helical" evidence="29">
    <location>
        <begin position="12"/>
        <end position="33"/>
    </location>
</feature>
<evidence type="ECO:0000259" key="30">
    <source>
        <dbReference type="Pfam" id="PF00905"/>
    </source>
</evidence>
<dbReference type="EC" id="3.4.16.4" evidence="6"/>
<evidence type="ECO:0000256" key="26">
    <source>
        <dbReference type="ARBA" id="ARBA00049902"/>
    </source>
</evidence>
<dbReference type="OrthoDB" id="9766909at2"/>
<comment type="pathway">
    <text evidence="3">Cell wall biogenesis; peptidoglycan biosynthesis.</text>
</comment>
<dbReference type="Gene3D" id="1.10.3810.10">
    <property type="entry name" value="Biosynthetic peptidoglycan transglycosylase-like"/>
    <property type="match status" value="1"/>
</dbReference>
<gene>
    <name evidence="33" type="ORF">MED297_10761</name>
</gene>
<comment type="subcellular location">
    <subcellularLocation>
        <location evidence="2">Cell inner membrane</location>
        <topology evidence="2">Single-pass type II membrane protein</topology>
    </subcellularLocation>
</comment>
<dbReference type="GO" id="GO:0046677">
    <property type="term" value="P:response to antibiotic"/>
    <property type="evidence" value="ECO:0007669"/>
    <property type="project" value="UniProtKB-KW"/>
</dbReference>
<accession>A4BAN0</accession>
<dbReference type="Pfam" id="PF00905">
    <property type="entry name" value="Transpeptidase"/>
    <property type="match status" value="1"/>
</dbReference>
<dbReference type="NCBIfam" id="TIGR02074">
    <property type="entry name" value="PBP_1a_fam"/>
    <property type="match status" value="1"/>
</dbReference>
<proteinExistence type="inferred from homology"/>
<keyword evidence="19 29" id="KW-1133">Transmembrane helix</keyword>
<keyword evidence="8" id="KW-1003">Cell membrane</keyword>
<protein>
    <recommendedName>
        <fullName evidence="7">Penicillin-binding protein 1A</fullName>
        <ecNumber evidence="25">2.4.99.28</ecNumber>
        <ecNumber evidence="6">3.4.16.4</ecNumber>
    </recommendedName>
</protein>
<dbReference type="GO" id="GO:0008658">
    <property type="term" value="F:penicillin binding"/>
    <property type="evidence" value="ECO:0007669"/>
    <property type="project" value="InterPro"/>
</dbReference>